<dbReference type="PANTHER" id="PTHR10996">
    <property type="entry name" value="2-HYDROXYACID DEHYDROGENASE-RELATED"/>
    <property type="match status" value="1"/>
</dbReference>
<evidence type="ECO:0000256" key="1">
    <source>
        <dbReference type="ARBA" id="ARBA00022857"/>
    </source>
</evidence>
<dbReference type="GO" id="GO:0005829">
    <property type="term" value="C:cytosol"/>
    <property type="evidence" value="ECO:0007669"/>
    <property type="project" value="TreeGrafter"/>
</dbReference>
<dbReference type="Proteomes" id="UP000886885">
    <property type="component" value="Chromosome 1D"/>
</dbReference>
<evidence type="ECO:0000259" key="7">
    <source>
        <dbReference type="Pfam" id="PF02826"/>
    </source>
</evidence>
<name>A0A8X8AKL6_POPTO</name>
<dbReference type="InterPro" id="IPR050223">
    <property type="entry name" value="D-isomer_2-hydroxyacid_DH"/>
</dbReference>
<evidence type="ECO:0000259" key="6">
    <source>
        <dbReference type="Pfam" id="PF00389"/>
    </source>
</evidence>
<gene>
    <name evidence="8" type="ORF">POTOM_004468</name>
</gene>
<accession>A0A8X8AKL6</accession>
<proteinExistence type="predicted"/>
<dbReference type="AlphaFoldDB" id="A0A8X8AKL6"/>
<reference evidence="8" key="1">
    <citation type="journal article" date="2020" name="bioRxiv">
        <title>Hybrid origin of Populus tomentosa Carr. identified through genome sequencing and phylogenomic analysis.</title>
        <authorList>
            <person name="An X."/>
            <person name="Gao K."/>
            <person name="Chen Z."/>
            <person name="Li J."/>
            <person name="Yang X."/>
            <person name="Yang X."/>
            <person name="Zhou J."/>
            <person name="Guo T."/>
            <person name="Zhao T."/>
            <person name="Huang S."/>
            <person name="Miao D."/>
            <person name="Khan W.U."/>
            <person name="Rao P."/>
            <person name="Ye M."/>
            <person name="Lei B."/>
            <person name="Liao W."/>
            <person name="Wang J."/>
            <person name="Ji L."/>
            <person name="Li Y."/>
            <person name="Guo B."/>
            <person name="Mustafa N.S."/>
            <person name="Li S."/>
            <person name="Yun Q."/>
            <person name="Keller S.R."/>
            <person name="Mao J."/>
            <person name="Zhang R."/>
            <person name="Strauss S.H."/>
        </authorList>
    </citation>
    <scope>NUCLEOTIDE SEQUENCE</scope>
    <source>
        <strain evidence="8">GM15</strain>
        <tissue evidence="8">Leaf</tissue>
    </source>
</reference>
<evidence type="ECO:0000256" key="3">
    <source>
        <dbReference type="ARBA" id="ARBA00023027"/>
    </source>
</evidence>
<dbReference type="EMBL" id="JAAWWB010000002">
    <property type="protein sequence ID" value="KAG6788402.1"/>
    <property type="molecule type" value="Genomic_DNA"/>
</dbReference>
<organism evidence="8 9">
    <name type="scientific">Populus tomentosa</name>
    <name type="common">Chinese white poplar</name>
    <dbReference type="NCBI Taxonomy" id="118781"/>
    <lineage>
        <taxon>Eukaryota</taxon>
        <taxon>Viridiplantae</taxon>
        <taxon>Streptophyta</taxon>
        <taxon>Embryophyta</taxon>
        <taxon>Tracheophyta</taxon>
        <taxon>Spermatophyta</taxon>
        <taxon>Magnoliopsida</taxon>
        <taxon>eudicotyledons</taxon>
        <taxon>Gunneridae</taxon>
        <taxon>Pentapetalae</taxon>
        <taxon>rosids</taxon>
        <taxon>fabids</taxon>
        <taxon>Malpighiales</taxon>
        <taxon>Salicaceae</taxon>
        <taxon>Saliceae</taxon>
        <taxon>Populus</taxon>
    </lineage>
</organism>
<keyword evidence="1" id="KW-0521">NADP</keyword>
<evidence type="ECO:0000313" key="9">
    <source>
        <dbReference type="Proteomes" id="UP000886885"/>
    </source>
</evidence>
<feature type="domain" description="D-isomer specific 2-hydroxyacid dehydrogenase catalytic" evidence="6">
    <location>
        <begin position="70"/>
        <end position="525"/>
    </location>
</feature>
<dbReference type="GO" id="GO:0016618">
    <property type="term" value="F:hydroxypyruvate reductase [NAD(P)H] activity"/>
    <property type="evidence" value="ECO:0007669"/>
    <property type="project" value="UniProtKB-ARBA"/>
</dbReference>
<comment type="caution">
    <text evidence="8">The sequence shown here is derived from an EMBL/GenBank/DDBJ whole genome shotgun (WGS) entry which is preliminary data.</text>
</comment>
<evidence type="ECO:0000256" key="5">
    <source>
        <dbReference type="SAM" id="MobiDB-lite"/>
    </source>
</evidence>
<dbReference type="GO" id="GO:0009853">
    <property type="term" value="P:photorespiration"/>
    <property type="evidence" value="ECO:0007669"/>
    <property type="project" value="UniProtKB-ARBA"/>
</dbReference>
<keyword evidence="9" id="KW-1185">Reference proteome</keyword>
<evidence type="ECO:0000256" key="2">
    <source>
        <dbReference type="ARBA" id="ARBA00023002"/>
    </source>
</evidence>
<evidence type="ECO:0000313" key="8">
    <source>
        <dbReference type="EMBL" id="KAG6788402.1"/>
    </source>
</evidence>
<dbReference type="Pfam" id="PF00389">
    <property type="entry name" value="2-Hacid_dh"/>
    <property type="match status" value="1"/>
</dbReference>
<dbReference type="GO" id="GO:0030267">
    <property type="term" value="F:glyoxylate reductase (NADPH) activity"/>
    <property type="evidence" value="ECO:0007669"/>
    <property type="project" value="UniProtKB-EC"/>
</dbReference>
<dbReference type="EC" id="1.1.1.79" evidence="4"/>
<feature type="region of interest" description="Disordered" evidence="5">
    <location>
        <begin position="232"/>
        <end position="266"/>
    </location>
</feature>
<protein>
    <recommendedName>
        <fullName evidence="4">glyoxylate reductase (NADP(+))</fullName>
        <ecNumber evidence="4">1.1.1.79</ecNumber>
    </recommendedName>
</protein>
<feature type="domain" description="D-isomer specific 2-hydroxyacid dehydrogenase NAD-binding" evidence="7">
    <location>
        <begin position="348"/>
        <end position="495"/>
    </location>
</feature>
<dbReference type="Pfam" id="PF02826">
    <property type="entry name" value="2-Hacid_dh_C"/>
    <property type="match status" value="1"/>
</dbReference>
<keyword evidence="3" id="KW-0520">NAD</keyword>
<sequence>MERNNANPQDLPMAVEVNQEGLQSNEDLHLVLVLRLPSFKLPLNDILRPHFHLIDPADSPEPACSFLSNHAQSVRALICVGYTPVTAETLNLLPSLELIVASSAGVDHIDIQECRRRGIIMTNASTSFAEDAADYAVALLIDVWRRISAADRFLHAGLWPVKGDYPLASKKQRLDVGRVLISSCDHDFIEQAITMMLMERSMKALVTILVVWLPELGGVDVDIAAHENDFQGSIEGASHPSPHAELHEASLSISSPRAKDMPSGAKTTGKIELRLGRFVAELNPIDPVQTLGPKIVPNALRDEAGLSWKVGCLSGCGPGPPGLGPNNGDDAIIDFFIGRIEKETKEDSEAQLRPNLRGKRVGIVGLGSIGFKVSKRLEAFGCSIAYNSRMEKPSVPFPYYANVLDLAAHSDALVLCCSLTEQTRHIINKDVMTALGKKGVIINVGRGGLIDEKELVQFLLRGDIGGAGLDVFENEPDVPRELFELDNVVLSPHIAISTPESFEAVHQLILTNLKAFFSNKPLQSVYQIE</sequence>
<dbReference type="FunFam" id="3.40.50.720:FF:000213">
    <property type="entry name" value="Putative 2-hydroxyacid dehydrogenase"/>
    <property type="match status" value="1"/>
</dbReference>
<dbReference type="GO" id="GO:0051287">
    <property type="term" value="F:NAD binding"/>
    <property type="evidence" value="ECO:0007669"/>
    <property type="project" value="InterPro"/>
</dbReference>
<evidence type="ECO:0000256" key="4">
    <source>
        <dbReference type="ARBA" id="ARBA00066661"/>
    </source>
</evidence>
<keyword evidence="2" id="KW-0560">Oxidoreductase</keyword>
<dbReference type="PANTHER" id="PTHR10996:SF268">
    <property type="entry name" value="GLYOXYLATE_HYDROXYPYRUVATE REDUCTASE HPR3"/>
    <property type="match status" value="1"/>
</dbReference>
<dbReference type="InterPro" id="IPR006140">
    <property type="entry name" value="D-isomer_DH_NAD-bd"/>
</dbReference>
<dbReference type="InterPro" id="IPR006139">
    <property type="entry name" value="D-isomer_2_OHA_DH_cat_dom"/>
</dbReference>
<dbReference type="CDD" id="cd12156">
    <property type="entry name" value="HPPR"/>
    <property type="match status" value="1"/>
</dbReference>
<dbReference type="OrthoDB" id="298012at2759"/>